<reference evidence="2" key="1">
    <citation type="submission" date="2020-08" db="EMBL/GenBank/DDBJ databases">
        <title>Whole genome shotgun sequence of Polymorphospora rubra NBRC 101157.</title>
        <authorList>
            <person name="Komaki H."/>
            <person name="Tamura T."/>
        </authorList>
    </citation>
    <scope>NUCLEOTIDE SEQUENCE</scope>
    <source>
        <strain evidence="2">NBRC 101157</strain>
    </source>
</reference>
<evidence type="ECO:0000313" key="3">
    <source>
        <dbReference type="Proteomes" id="UP000680866"/>
    </source>
</evidence>
<evidence type="ECO:0000313" key="2">
    <source>
        <dbReference type="EMBL" id="BCJ64114.1"/>
    </source>
</evidence>
<dbReference type="KEGG" id="pry:Prubr_11350"/>
<proteinExistence type="predicted"/>
<dbReference type="EMBL" id="AP023359">
    <property type="protein sequence ID" value="BCJ64114.1"/>
    <property type="molecule type" value="Genomic_DNA"/>
</dbReference>
<organism evidence="2 3">
    <name type="scientific">Polymorphospora rubra</name>
    <dbReference type="NCBI Taxonomy" id="338584"/>
    <lineage>
        <taxon>Bacteria</taxon>
        <taxon>Bacillati</taxon>
        <taxon>Actinomycetota</taxon>
        <taxon>Actinomycetes</taxon>
        <taxon>Micromonosporales</taxon>
        <taxon>Micromonosporaceae</taxon>
        <taxon>Polymorphospora</taxon>
    </lineage>
</organism>
<dbReference type="RefSeq" id="WP_212822270.1">
    <property type="nucleotide sequence ID" value="NZ_AP023359.1"/>
</dbReference>
<protein>
    <submittedName>
        <fullName evidence="2">Uncharacterized protein</fullName>
    </submittedName>
</protein>
<evidence type="ECO:0000256" key="1">
    <source>
        <dbReference type="SAM" id="MobiDB-lite"/>
    </source>
</evidence>
<feature type="region of interest" description="Disordered" evidence="1">
    <location>
        <begin position="65"/>
        <end position="93"/>
    </location>
</feature>
<sequence length="93" mass="10556">MTTPLPRLHPFPRVAAELGIPLRVLREGSWARKFTHIKAGRERYFTDEQLADFIASLTVASTATDAEEQRAADLAETRARVERARSRPRRRAA</sequence>
<accession>A0A810MU48</accession>
<gene>
    <name evidence="2" type="ORF">Prubr_11350</name>
</gene>
<name>A0A810MU48_9ACTN</name>
<dbReference type="AlphaFoldDB" id="A0A810MU48"/>
<keyword evidence="3" id="KW-1185">Reference proteome</keyword>
<feature type="compositionally biased region" description="Basic and acidic residues" evidence="1">
    <location>
        <begin position="67"/>
        <end position="85"/>
    </location>
</feature>
<dbReference type="Proteomes" id="UP000680866">
    <property type="component" value="Chromosome"/>
</dbReference>